<reference evidence="4 5" key="1">
    <citation type="submission" date="2019-09" db="EMBL/GenBank/DDBJ databases">
        <title>Ecophysiology of the spiral-shaped methanotroph Methylospira mobilis as revealed by the complete genome sequence.</title>
        <authorList>
            <person name="Oshkin I.Y."/>
            <person name="Dedysh S.N."/>
            <person name="Miroshnikov K."/>
            <person name="Danilova O.V."/>
            <person name="Hakobyan A."/>
            <person name="Liesack W."/>
        </authorList>
    </citation>
    <scope>NUCLEOTIDE SEQUENCE [LARGE SCALE GENOMIC DNA]</scope>
    <source>
        <strain evidence="4 5">Shm1</strain>
    </source>
</reference>
<name>A0A5Q0BMV5_9GAMM</name>
<keyword evidence="2" id="KW-0449">Lipoprotein</keyword>
<keyword evidence="2" id="KW-1134">Transmembrane beta strand</keyword>
<protein>
    <submittedName>
        <fullName evidence="4">Efflux transporter outer membrane subunit</fullName>
    </submittedName>
</protein>
<keyword evidence="2" id="KW-0812">Transmembrane</keyword>
<feature type="region of interest" description="Disordered" evidence="3">
    <location>
        <begin position="505"/>
        <end position="530"/>
    </location>
</feature>
<proteinExistence type="inferred from homology"/>
<dbReference type="OrthoDB" id="9770517at2"/>
<dbReference type="GO" id="GO:0015562">
    <property type="term" value="F:efflux transmembrane transporter activity"/>
    <property type="evidence" value="ECO:0007669"/>
    <property type="project" value="InterPro"/>
</dbReference>
<dbReference type="Gene3D" id="1.20.1600.10">
    <property type="entry name" value="Outer membrane efflux proteins (OEP)"/>
    <property type="match status" value="1"/>
</dbReference>
<dbReference type="PROSITE" id="PS51257">
    <property type="entry name" value="PROKAR_LIPOPROTEIN"/>
    <property type="match status" value="1"/>
</dbReference>
<dbReference type="SUPFAM" id="SSF56954">
    <property type="entry name" value="Outer membrane efflux proteins (OEP)"/>
    <property type="match status" value="1"/>
</dbReference>
<evidence type="ECO:0000313" key="5">
    <source>
        <dbReference type="Proteomes" id="UP000325755"/>
    </source>
</evidence>
<organism evidence="4 5">
    <name type="scientific">Candidatus Methylospira mobilis</name>
    <dbReference type="NCBI Taxonomy" id="1808979"/>
    <lineage>
        <taxon>Bacteria</taxon>
        <taxon>Pseudomonadati</taxon>
        <taxon>Pseudomonadota</taxon>
        <taxon>Gammaproteobacteria</taxon>
        <taxon>Methylococcales</taxon>
        <taxon>Methylococcaceae</taxon>
        <taxon>Candidatus Methylospira</taxon>
    </lineage>
</organism>
<dbReference type="PANTHER" id="PTHR30203:SF31">
    <property type="entry name" value="RND EFFLUX SYSTEM, OUTER MEMBRANE LIPOPROTEIN, NODT"/>
    <property type="match status" value="1"/>
</dbReference>
<evidence type="ECO:0000256" key="2">
    <source>
        <dbReference type="RuleBase" id="RU362097"/>
    </source>
</evidence>
<evidence type="ECO:0000256" key="3">
    <source>
        <dbReference type="SAM" id="MobiDB-lite"/>
    </source>
</evidence>
<dbReference type="AlphaFoldDB" id="A0A5Q0BMV5"/>
<comment type="similarity">
    <text evidence="1 2">Belongs to the outer membrane factor (OMF) (TC 1.B.17) family.</text>
</comment>
<accession>A0A5Q0BMV5</accession>
<dbReference type="InParanoid" id="A0A5Q0BMV5"/>
<comment type="subcellular location">
    <subcellularLocation>
        <location evidence="2">Cell outer membrane</location>
        <topology evidence="2">Lipid-anchor</topology>
    </subcellularLocation>
</comment>
<dbReference type="Proteomes" id="UP000325755">
    <property type="component" value="Chromosome"/>
</dbReference>
<dbReference type="EMBL" id="CP044205">
    <property type="protein sequence ID" value="QFY43544.1"/>
    <property type="molecule type" value="Genomic_DNA"/>
</dbReference>
<dbReference type="Gene3D" id="2.20.200.10">
    <property type="entry name" value="Outer membrane efflux proteins (OEP)"/>
    <property type="match status" value="1"/>
</dbReference>
<keyword evidence="5" id="KW-1185">Reference proteome</keyword>
<dbReference type="GO" id="GO:0009279">
    <property type="term" value="C:cell outer membrane"/>
    <property type="evidence" value="ECO:0007669"/>
    <property type="project" value="UniProtKB-SubCell"/>
</dbReference>
<dbReference type="Pfam" id="PF02321">
    <property type="entry name" value="OEP"/>
    <property type="match status" value="2"/>
</dbReference>
<keyword evidence="2" id="KW-0564">Palmitate</keyword>
<dbReference type="PANTHER" id="PTHR30203">
    <property type="entry name" value="OUTER MEMBRANE CATION EFFLUX PROTEIN"/>
    <property type="match status" value="1"/>
</dbReference>
<keyword evidence="2" id="KW-0472">Membrane</keyword>
<evidence type="ECO:0000313" key="4">
    <source>
        <dbReference type="EMBL" id="QFY43544.1"/>
    </source>
</evidence>
<dbReference type="NCBIfam" id="TIGR01845">
    <property type="entry name" value="outer_NodT"/>
    <property type="match status" value="1"/>
</dbReference>
<sequence length="530" mass="58559">MIPKIRSLKTVGSRLLLILPVILSAACSYKIGPDYETPETEVSSDWLEAGDQHLKKGKDDDVKAWWRLFNDPVLNKLVETAYAQNISLKSAGVRILESRAELGVAIGDLYPQKQDFSGEVDKYSSPFMRNLGLGDSMWFSRIGIQSNWEIDVWGKFRRAIEASDAQLMATVADYDNILVSLTADVANAYVQIRTAEKRLDIANQNVKVQTDSLRIATAKFIGGASTQRDVEQAKTILASTQATIPTLRKDLRQAKNALSLLQGIPPDKFETSLGAAEDCGKIPTPPVQVALGIPVDLLRRRPDIRKAELTAAAQSARIGMAKANLYPAFSISGSFGFIGTNSQGSSLSDMFSWGQHFYRFGPSVQWNLFNFGQLTNQVRGQDARFEALLLDYQNTVLKAQKEVEDSLIAFLMAQNSAEFLAESTAAAQRSLNLAMLQYSEGITDFTTVLTAEQELLKQQDNFAQTLGGIASNLVGVYRTLGGGWQIREGKEFVPEPIKQAMDNRTNWGDLLKPTPIPTERPTDLIRAPQW</sequence>
<dbReference type="InterPro" id="IPR010131">
    <property type="entry name" value="MdtP/NodT-like"/>
</dbReference>
<gene>
    <name evidence="4" type="ORF">F6R98_13715</name>
</gene>
<dbReference type="KEGG" id="mmob:F6R98_13715"/>
<evidence type="ECO:0000256" key="1">
    <source>
        <dbReference type="ARBA" id="ARBA00007613"/>
    </source>
</evidence>
<dbReference type="RefSeq" id="WP_153249528.1">
    <property type="nucleotide sequence ID" value="NZ_CP135727.1"/>
</dbReference>
<dbReference type="InterPro" id="IPR003423">
    <property type="entry name" value="OMP_efflux"/>
</dbReference>